<dbReference type="RefSeq" id="WP_130169393.1">
    <property type="nucleotide sequence ID" value="NZ_SHMR01000001.1"/>
</dbReference>
<dbReference type="InterPro" id="IPR024185">
    <property type="entry name" value="FTHF_cligase-like_sf"/>
</dbReference>
<dbReference type="Proteomes" id="UP000292704">
    <property type="component" value="Unassembled WGS sequence"/>
</dbReference>
<dbReference type="PANTHER" id="PTHR36179">
    <property type="entry name" value="LUD_DOM DOMAIN-CONTAINING PROTEIN"/>
    <property type="match status" value="1"/>
</dbReference>
<reference evidence="2 3" key="1">
    <citation type="submission" date="2019-02" db="EMBL/GenBank/DDBJ databases">
        <title>Genome analysis provides insights into bioremediation potentialities and Haloocin production by Natrinema altunense strain 4.1R isolated from Chott Douz in Tunisian desert.</title>
        <authorList>
            <person name="Najjari A."/>
            <person name="Youssef N."/>
            <person name="Ben Dhia O."/>
            <person name="Ferjani R."/>
            <person name="El Hidri D."/>
            <person name="Ouzari H.I."/>
            <person name="Cherif A."/>
        </authorList>
    </citation>
    <scope>NUCLEOTIDE SEQUENCE [LARGE SCALE GENOMIC DNA]</scope>
    <source>
        <strain evidence="2 3">4.1R</strain>
    </source>
</reference>
<organism evidence="2 3">
    <name type="scientific">Natrinema altunense</name>
    <dbReference type="NCBI Taxonomy" id="222984"/>
    <lineage>
        <taxon>Archaea</taxon>
        <taxon>Methanobacteriati</taxon>
        <taxon>Methanobacteriota</taxon>
        <taxon>Stenosarchaea group</taxon>
        <taxon>Halobacteria</taxon>
        <taxon>Halobacteriales</taxon>
        <taxon>Natrialbaceae</taxon>
        <taxon>Natrinema</taxon>
    </lineage>
</organism>
<evidence type="ECO:0000259" key="1">
    <source>
        <dbReference type="Pfam" id="PF02589"/>
    </source>
</evidence>
<dbReference type="Gene3D" id="3.40.50.10420">
    <property type="entry name" value="NagB/RpiA/CoA transferase-like"/>
    <property type="match status" value="1"/>
</dbReference>
<protein>
    <recommendedName>
        <fullName evidence="1">LUD domain-containing protein</fullName>
    </recommendedName>
</protein>
<dbReference type="OrthoDB" id="105469at2157"/>
<dbReference type="STRING" id="222984.GCA_000731985_00488"/>
<evidence type="ECO:0000313" key="3">
    <source>
        <dbReference type="Proteomes" id="UP000292704"/>
    </source>
</evidence>
<dbReference type="PANTHER" id="PTHR36179:SF2">
    <property type="entry name" value="LUD DOMAIN-CONTAINING PROTEIN"/>
    <property type="match status" value="1"/>
</dbReference>
<comment type="caution">
    <text evidence="2">The sequence shown here is derived from an EMBL/GenBank/DDBJ whole genome shotgun (WGS) entry which is preliminary data.</text>
</comment>
<gene>
    <name evidence="2" type="ORF">ELS17_02450</name>
</gene>
<name>A0A482XXA8_9EURY</name>
<dbReference type="Pfam" id="PF02589">
    <property type="entry name" value="LUD_dom"/>
    <property type="match status" value="1"/>
</dbReference>
<feature type="domain" description="LUD" evidence="1">
    <location>
        <begin position="31"/>
        <end position="178"/>
    </location>
</feature>
<dbReference type="InterPro" id="IPR003741">
    <property type="entry name" value="LUD_dom"/>
</dbReference>
<evidence type="ECO:0000313" key="2">
    <source>
        <dbReference type="EMBL" id="RZH68349.1"/>
    </source>
</evidence>
<proteinExistence type="predicted"/>
<sequence length="221" mass="24232">MSDDYYTKDDFADDLEIDAARFDRDPDAETIERVVSNVEDRNIEVTVVDDGAAARDHLRATLPAGATVMDGHSTTLEEIGFTDDLEAENGFDYLGTDIQSLDDEEERFEARREAVTADVFVDSVNAIAETGELVGANALGNAVGAWAFGAASLVLVGSTNKIVDDWSAAVERVREYAYPLEDARAKEVYGQASVVGKLVSLEYERVDDRTRLVLIDDRHGF</sequence>
<accession>A0A482XXA8</accession>
<dbReference type="AlphaFoldDB" id="A0A482XXA8"/>
<dbReference type="EMBL" id="SHMR01000001">
    <property type="protein sequence ID" value="RZH68349.1"/>
    <property type="molecule type" value="Genomic_DNA"/>
</dbReference>